<evidence type="ECO:0000259" key="2">
    <source>
        <dbReference type="Pfam" id="PF13966"/>
    </source>
</evidence>
<dbReference type="Gene3D" id="3.30.420.10">
    <property type="entry name" value="Ribonuclease H-like superfamily/Ribonuclease H"/>
    <property type="match status" value="1"/>
</dbReference>
<dbReference type="InterPro" id="IPR044730">
    <property type="entry name" value="RNase_H-like_dom_plant"/>
</dbReference>
<keyword evidence="4" id="KW-1185">Reference proteome</keyword>
<evidence type="ECO:0008006" key="5">
    <source>
        <dbReference type="Google" id="ProtNLM"/>
    </source>
</evidence>
<dbReference type="GO" id="GO:0004523">
    <property type="term" value="F:RNA-DNA hybrid ribonuclease activity"/>
    <property type="evidence" value="ECO:0007669"/>
    <property type="project" value="InterPro"/>
</dbReference>
<feature type="domain" description="RNase H type-1" evidence="1">
    <location>
        <begin position="101"/>
        <end position="194"/>
    </location>
</feature>
<dbReference type="InterPro" id="IPR026960">
    <property type="entry name" value="RVT-Znf"/>
</dbReference>
<reference evidence="3 4" key="1">
    <citation type="journal article" date="2019" name="Genome Biol. Evol.">
        <title>Insights into the evolution of the New World diploid cottons (Gossypium, subgenus Houzingenia) based on genome sequencing.</title>
        <authorList>
            <person name="Grover C.E."/>
            <person name="Arick M.A. 2nd"/>
            <person name="Thrash A."/>
            <person name="Conover J.L."/>
            <person name="Sanders W.S."/>
            <person name="Peterson D.G."/>
            <person name="Frelichowski J.E."/>
            <person name="Scheffler J.A."/>
            <person name="Scheffler B.E."/>
            <person name="Wendel J.F."/>
        </authorList>
    </citation>
    <scope>NUCLEOTIDE SEQUENCE [LARGE SCALE GENOMIC DNA]</scope>
    <source>
        <strain evidence="3">8</strain>
        <tissue evidence="3">Leaf</tissue>
    </source>
</reference>
<dbReference type="InterPro" id="IPR053151">
    <property type="entry name" value="RNase_H-like"/>
</dbReference>
<protein>
    <recommendedName>
        <fullName evidence="5">RNase H type-1 domain-containing protein</fullName>
    </recommendedName>
</protein>
<proteinExistence type="predicted"/>
<dbReference type="PANTHER" id="PTHR47723:SF19">
    <property type="entry name" value="POLYNUCLEOTIDYL TRANSFERASE, RIBONUCLEASE H-LIKE SUPERFAMILY PROTEIN"/>
    <property type="match status" value="1"/>
</dbReference>
<organism evidence="3 4">
    <name type="scientific">Gossypium trilobum</name>
    <dbReference type="NCBI Taxonomy" id="34281"/>
    <lineage>
        <taxon>Eukaryota</taxon>
        <taxon>Viridiplantae</taxon>
        <taxon>Streptophyta</taxon>
        <taxon>Embryophyta</taxon>
        <taxon>Tracheophyta</taxon>
        <taxon>Spermatophyta</taxon>
        <taxon>Magnoliopsida</taxon>
        <taxon>eudicotyledons</taxon>
        <taxon>Gunneridae</taxon>
        <taxon>Pentapetalae</taxon>
        <taxon>rosids</taxon>
        <taxon>malvids</taxon>
        <taxon>Malvales</taxon>
        <taxon>Malvaceae</taxon>
        <taxon>Malvoideae</taxon>
        <taxon>Gossypium</taxon>
    </lineage>
</organism>
<dbReference type="Proteomes" id="UP000593568">
    <property type="component" value="Unassembled WGS sequence"/>
</dbReference>
<dbReference type="Pfam" id="PF13966">
    <property type="entry name" value="zf-RVT"/>
    <property type="match status" value="1"/>
</dbReference>
<evidence type="ECO:0000313" key="4">
    <source>
        <dbReference type="Proteomes" id="UP000593568"/>
    </source>
</evidence>
<gene>
    <name evidence="3" type="ORF">Gotri_005587</name>
</gene>
<comment type="caution">
    <text evidence="3">The sequence shown here is derived from an EMBL/GenBank/DDBJ whole genome shotgun (WGS) entry which is preliminary data.</text>
</comment>
<dbReference type="Pfam" id="PF13456">
    <property type="entry name" value="RVT_3"/>
    <property type="match status" value="1"/>
</dbReference>
<sequence>MIIKKVGFGPHRFLWRAIWKLKMLPKIKIFSWRVGHNILPTFDNIARIRQGLNNICPRCNNSEETLIHVMKDCPKAREILVTGGLNNSLLDRNYINCIDWLGDAFRDKAMDITWVELEAFKEGLKLAERLKIDRLIVESDSAMLVNAVKKRRTNISILGQCVRKECDAFSNFESVQVNCINRNSNYTADFLCNLAIRNKNDLYFDMEYPSDIHNIIIQDVINGG</sequence>
<dbReference type="EMBL" id="JABEZW010000010">
    <property type="protein sequence ID" value="MBA0777579.1"/>
    <property type="molecule type" value="Genomic_DNA"/>
</dbReference>
<dbReference type="PANTHER" id="PTHR47723">
    <property type="entry name" value="OS05G0353850 PROTEIN"/>
    <property type="match status" value="1"/>
</dbReference>
<evidence type="ECO:0000313" key="3">
    <source>
        <dbReference type="EMBL" id="MBA0777579.1"/>
    </source>
</evidence>
<feature type="domain" description="Reverse transcriptase zinc-binding" evidence="2">
    <location>
        <begin position="12"/>
        <end position="79"/>
    </location>
</feature>
<dbReference type="CDD" id="cd06222">
    <property type="entry name" value="RNase_H_like"/>
    <property type="match status" value="1"/>
</dbReference>
<dbReference type="InterPro" id="IPR002156">
    <property type="entry name" value="RNaseH_domain"/>
</dbReference>
<dbReference type="GO" id="GO:0003676">
    <property type="term" value="F:nucleic acid binding"/>
    <property type="evidence" value="ECO:0007669"/>
    <property type="project" value="InterPro"/>
</dbReference>
<dbReference type="AlphaFoldDB" id="A0A7J9EX18"/>
<dbReference type="InterPro" id="IPR036397">
    <property type="entry name" value="RNaseH_sf"/>
</dbReference>
<dbReference type="InterPro" id="IPR012337">
    <property type="entry name" value="RNaseH-like_sf"/>
</dbReference>
<evidence type="ECO:0000259" key="1">
    <source>
        <dbReference type="Pfam" id="PF13456"/>
    </source>
</evidence>
<accession>A0A7J9EX18</accession>
<name>A0A7J9EX18_9ROSI</name>
<dbReference type="SUPFAM" id="SSF53098">
    <property type="entry name" value="Ribonuclease H-like"/>
    <property type="match status" value="1"/>
</dbReference>